<reference evidence="3" key="1">
    <citation type="submission" date="2015-09" db="EMBL/GenBank/DDBJ databases">
        <title>Whole genome sequence of Pseudomonas fluorescens FW300-N2C3.</title>
        <authorList>
            <person name="Ray J."/>
            <person name="Melnyk R."/>
            <person name="Deutschbauer A."/>
        </authorList>
    </citation>
    <scope>NUCLEOTIDE SEQUENCE [LARGE SCALE GENOMIC DNA]</scope>
    <source>
        <strain evidence="3">FW300-N2C3</strain>
    </source>
</reference>
<feature type="chain" id="PRO_5006040879" description="Secreted protein" evidence="1">
    <location>
        <begin position="25"/>
        <end position="214"/>
    </location>
</feature>
<protein>
    <recommendedName>
        <fullName evidence="4">Secreted protein</fullName>
    </recommendedName>
</protein>
<sequence length="214" mass="22850">MKLLKRILLATAFLSSFVSLNTWADTAMSWNLARDMYLMIEAAPAGSPWSLMQNKSGVNVSANYTLFPTFKAGTCNGQPTTCWRDDATGAWISIPNANFTFTGSGTSFVFKQGDVATHPGTNSQSIFRWASPVTGNINVLGRVNDLHNACGDGIGWSLNLGDTVLQSGSLANGGSTTFMLSSVAVTPTSSLYLVIDRKANNSCDATSIDMLITR</sequence>
<dbReference type="Proteomes" id="UP000059425">
    <property type="component" value="Chromosome"/>
</dbReference>
<organism evidence="2 3">
    <name type="scientific">Pseudomonas fluorescens</name>
    <dbReference type="NCBI Taxonomy" id="294"/>
    <lineage>
        <taxon>Bacteria</taxon>
        <taxon>Pseudomonadati</taxon>
        <taxon>Pseudomonadota</taxon>
        <taxon>Gammaproteobacteria</taxon>
        <taxon>Pseudomonadales</taxon>
        <taxon>Pseudomonadaceae</taxon>
        <taxon>Pseudomonas</taxon>
    </lineage>
</organism>
<reference evidence="2 3" key="2">
    <citation type="journal article" date="2018" name="Nature">
        <title>Mutant phenotypes for thousands of bacterial genes of unknown function.</title>
        <authorList>
            <person name="Price M.N."/>
            <person name="Wetmore K.M."/>
            <person name="Waters R.J."/>
            <person name="Callaghan M."/>
            <person name="Ray J."/>
            <person name="Liu H."/>
            <person name="Kuehl J.V."/>
            <person name="Melnyk R.A."/>
            <person name="Lamson J.S."/>
            <person name="Suh Y."/>
            <person name="Carlson H.K."/>
            <person name="Esquivel Z."/>
            <person name="Sadeeshkumar H."/>
            <person name="Chakraborty R."/>
            <person name="Zane G.M."/>
            <person name="Rubin B.E."/>
            <person name="Wall J.D."/>
            <person name="Visel A."/>
            <person name="Bristow J."/>
            <person name="Blow M.J."/>
            <person name="Arkin A.P."/>
            <person name="Deutschbauer A.M."/>
        </authorList>
    </citation>
    <scope>NUCLEOTIDE SEQUENCE [LARGE SCALE GENOMIC DNA]</scope>
    <source>
        <strain evidence="2 3">FW300-N2C3</strain>
    </source>
</reference>
<evidence type="ECO:0000313" key="3">
    <source>
        <dbReference type="Proteomes" id="UP000059425"/>
    </source>
</evidence>
<dbReference type="OrthoDB" id="6889730at2"/>
<proteinExistence type="predicted"/>
<gene>
    <name evidence="2" type="ORF">AO356_05860</name>
</gene>
<accession>A0A0N9X616</accession>
<evidence type="ECO:0000256" key="1">
    <source>
        <dbReference type="SAM" id="SignalP"/>
    </source>
</evidence>
<keyword evidence="1" id="KW-0732">Signal</keyword>
<evidence type="ECO:0000313" key="2">
    <source>
        <dbReference type="EMBL" id="ALI11008.1"/>
    </source>
</evidence>
<name>A0A0N9X616_PSEFL</name>
<evidence type="ECO:0008006" key="4">
    <source>
        <dbReference type="Google" id="ProtNLM"/>
    </source>
</evidence>
<dbReference type="AlphaFoldDB" id="A0A0N9X616"/>
<feature type="signal peptide" evidence="1">
    <location>
        <begin position="1"/>
        <end position="24"/>
    </location>
</feature>
<dbReference type="EMBL" id="CP012831">
    <property type="protein sequence ID" value="ALI11008.1"/>
    <property type="molecule type" value="Genomic_DNA"/>
</dbReference>